<accession>A0A7S0BMA4</accession>
<sequence length="302" mass="34317">MAFVGVGLSGQGIWEVDSGRSYCRRRSLARRTIGGVRMDLSQGEGENPPGDLPLKNVGVDTGAGSPTGEVSSMGLLRLDMLKDMRVKYMRMQARLNKLVKEEKYLEAAKVRDDMKTVQEIDPLLKYEDRLRQLKECEKEEDYQKCILLRNEMNELRKHIPQFNLTGAWKGNQGKAQFYMDGLKLMARRIEDDKLGKKGDLLFEADLSFRSLMAPNKDERLDLMFKVIPGLKPKHFFHGKGTVIANGDRRNMGGYFVMFEGRTFEDSVCAFVFNELAVIVLFQRDRMTSVKIPGIQKSPSTSS</sequence>
<protein>
    <recommendedName>
        <fullName evidence="2">UVR domain-containing protein</fullName>
    </recommendedName>
</protein>
<evidence type="ECO:0000313" key="1">
    <source>
        <dbReference type="EMBL" id="CAD8397488.1"/>
    </source>
</evidence>
<gene>
    <name evidence="1" type="ORF">RMAR0315_LOCUS7477</name>
</gene>
<evidence type="ECO:0008006" key="2">
    <source>
        <dbReference type="Google" id="ProtNLM"/>
    </source>
</evidence>
<proteinExistence type="predicted"/>
<reference evidence="1" key="1">
    <citation type="submission" date="2021-01" db="EMBL/GenBank/DDBJ databases">
        <authorList>
            <person name="Corre E."/>
            <person name="Pelletier E."/>
            <person name="Niang G."/>
            <person name="Scheremetjew M."/>
            <person name="Finn R."/>
            <person name="Kale V."/>
            <person name="Holt S."/>
            <person name="Cochrane G."/>
            <person name="Meng A."/>
            <person name="Brown T."/>
            <person name="Cohen L."/>
        </authorList>
    </citation>
    <scope>NUCLEOTIDE SEQUENCE</scope>
    <source>
        <strain evidence="1">UTEX LB 2760</strain>
    </source>
</reference>
<dbReference type="EMBL" id="HBEK01013667">
    <property type="protein sequence ID" value="CAD8397488.1"/>
    <property type="molecule type" value="Transcribed_RNA"/>
</dbReference>
<dbReference type="AlphaFoldDB" id="A0A7S0BMA4"/>
<name>A0A7S0BMA4_9RHOD</name>
<organism evidence="1">
    <name type="scientific">Rhodosorus marinus</name>
    <dbReference type="NCBI Taxonomy" id="101924"/>
    <lineage>
        <taxon>Eukaryota</taxon>
        <taxon>Rhodophyta</taxon>
        <taxon>Stylonematophyceae</taxon>
        <taxon>Stylonematales</taxon>
        <taxon>Stylonemataceae</taxon>
        <taxon>Rhodosorus</taxon>
    </lineage>
</organism>